<name>A0A512LAB7_9PROT</name>
<dbReference type="EMBL" id="BKAD01000029">
    <property type="protein sequence ID" value="GEP31426.1"/>
    <property type="molecule type" value="Genomic_DNA"/>
</dbReference>
<dbReference type="SUPFAM" id="SSF143120">
    <property type="entry name" value="YefM-like"/>
    <property type="match status" value="1"/>
</dbReference>
<dbReference type="PANTHER" id="PTHR35377:SF7">
    <property type="entry name" value="SSL1004 PROTEIN"/>
    <property type="match status" value="1"/>
</dbReference>
<keyword evidence="4" id="KW-1185">Reference proteome</keyword>
<comment type="function">
    <text evidence="2">Antitoxin component of a type II toxin-antitoxin (TA) system.</text>
</comment>
<dbReference type="InterPro" id="IPR006442">
    <property type="entry name" value="Antitoxin_Phd/YefM"/>
</dbReference>
<comment type="similarity">
    <text evidence="1 2">Belongs to the phD/YefM antitoxin family.</text>
</comment>
<sequence length="81" mass="8680">MATKTVNIHEAKTQLSALLAAVQAGDEVIIAKANKPVARLVPIEAKPKQRTFGLHKGNVLYISDDFDAPLADAFWLGNGPL</sequence>
<evidence type="ECO:0000313" key="3">
    <source>
        <dbReference type="EMBL" id="GEP31426.1"/>
    </source>
</evidence>
<reference evidence="3 4" key="1">
    <citation type="submission" date="2019-07" db="EMBL/GenBank/DDBJ databases">
        <title>Whole genome shotgun sequence of Thiobacillus plumbophilus NBRC 107929.</title>
        <authorList>
            <person name="Hosoyama A."/>
            <person name="Uohara A."/>
            <person name="Ohji S."/>
            <person name="Ichikawa N."/>
        </authorList>
    </citation>
    <scope>NUCLEOTIDE SEQUENCE [LARGE SCALE GENOMIC DNA]</scope>
    <source>
        <strain evidence="3 4">NBRC 107929</strain>
    </source>
</reference>
<protein>
    <recommendedName>
        <fullName evidence="2">Antitoxin</fullName>
    </recommendedName>
</protein>
<comment type="caution">
    <text evidence="3">The sequence shown here is derived from an EMBL/GenBank/DDBJ whole genome shotgun (WGS) entry which is preliminary data.</text>
</comment>
<dbReference type="Proteomes" id="UP000321337">
    <property type="component" value="Unassembled WGS sequence"/>
</dbReference>
<dbReference type="InterPro" id="IPR036165">
    <property type="entry name" value="YefM-like_sf"/>
</dbReference>
<dbReference type="OrthoDB" id="9800503at2"/>
<dbReference type="AlphaFoldDB" id="A0A512LAB7"/>
<dbReference type="PANTHER" id="PTHR35377">
    <property type="entry name" value="ANTITOXIN VAPB49-RELATED-RELATED"/>
    <property type="match status" value="1"/>
</dbReference>
<dbReference type="InterPro" id="IPR051416">
    <property type="entry name" value="phD-YefM_TA_antitoxins"/>
</dbReference>
<organism evidence="3 4">
    <name type="scientific">Sulfuriferula plumbiphila</name>
    <dbReference type="NCBI Taxonomy" id="171865"/>
    <lineage>
        <taxon>Bacteria</taxon>
        <taxon>Pseudomonadati</taxon>
        <taxon>Pseudomonadota</taxon>
        <taxon>Betaproteobacteria</taxon>
        <taxon>Nitrosomonadales</taxon>
        <taxon>Sulfuricellaceae</taxon>
        <taxon>Sulfuriferula</taxon>
    </lineage>
</organism>
<dbReference type="Pfam" id="PF02604">
    <property type="entry name" value="PhdYeFM_antitox"/>
    <property type="match status" value="1"/>
</dbReference>
<dbReference type="NCBIfam" id="TIGR01552">
    <property type="entry name" value="phd_fam"/>
    <property type="match status" value="1"/>
</dbReference>
<accession>A0A512LAB7</accession>
<gene>
    <name evidence="3" type="ORF">TPL01_25640</name>
</gene>
<dbReference type="Gene3D" id="3.40.1620.10">
    <property type="entry name" value="YefM-like domain"/>
    <property type="match status" value="1"/>
</dbReference>
<evidence type="ECO:0000313" key="4">
    <source>
        <dbReference type="Proteomes" id="UP000321337"/>
    </source>
</evidence>
<evidence type="ECO:0000256" key="2">
    <source>
        <dbReference type="RuleBase" id="RU362080"/>
    </source>
</evidence>
<dbReference type="RefSeq" id="WP_147074376.1">
    <property type="nucleotide sequence ID" value="NZ_AP021884.1"/>
</dbReference>
<evidence type="ECO:0000256" key="1">
    <source>
        <dbReference type="ARBA" id="ARBA00009981"/>
    </source>
</evidence>
<proteinExistence type="inferred from homology"/>